<dbReference type="SUPFAM" id="SSF54593">
    <property type="entry name" value="Glyoxalase/Bleomycin resistance protein/Dihydroxybiphenyl dioxygenase"/>
    <property type="match status" value="1"/>
</dbReference>
<dbReference type="Pfam" id="PF13468">
    <property type="entry name" value="Glyoxalase_3"/>
    <property type="match status" value="1"/>
</dbReference>
<feature type="domain" description="VOC" evidence="1">
    <location>
        <begin position="5"/>
        <end position="144"/>
    </location>
</feature>
<name>A0A2U1UK68_9GAMM</name>
<dbReference type="EMBL" id="QDKK01000033">
    <property type="protein sequence ID" value="PWC22053.1"/>
    <property type="molecule type" value="Genomic_DNA"/>
</dbReference>
<proteinExistence type="predicted"/>
<dbReference type="PANTHER" id="PTHR40265">
    <property type="entry name" value="BLL2707 PROTEIN"/>
    <property type="match status" value="1"/>
</dbReference>
<sequence length="253" mass="28386">MAKLLWDHVVHYVNHLDEATTRFNENGLVAFPGGSHPGWGTHNALSYFGLTYIEFLGIRDADELSAAADKQLLCRELKHYLPQQQILSHLALRTDDIEAVADRLRREGLQLSPILAGKRHDAGGNLIEWKMFTIDGDFQGLAYPFVLQWGNDDEQRLRQLRERGIDRPHPAGEAAISSALFHVAAPQEVAAHWQRLFSLAPDPDDAAVLHIGGQHFIFREGAENRLTAINLETDSPLLKGNKIEIGLGEYRFN</sequence>
<evidence type="ECO:0000259" key="1">
    <source>
        <dbReference type="PROSITE" id="PS51819"/>
    </source>
</evidence>
<dbReference type="RefSeq" id="WP_009111681.1">
    <property type="nucleotide sequence ID" value="NZ_CP034036.1"/>
</dbReference>
<dbReference type="OrthoDB" id="5801364at2"/>
<keyword evidence="5" id="KW-1185">Reference proteome</keyword>
<protein>
    <submittedName>
        <fullName evidence="2">VOC family protein</fullName>
    </submittedName>
</protein>
<dbReference type="AlphaFoldDB" id="A0A2U1UK68"/>
<organism evidence="2 4">
    <name type="scientific">Brenneria nigrifluens DSM 30175 = ATCC 13028</name>
    <dbReference type="NCBI Taxonomy" id="1121120"/>
    <lineage>
        <taxon>Bacteria</taxon>
        <taxon>Pseudomonadati</taxon>
        <taxon>Pseudomonadota</taxon>
        <taxon>Gammaproteobacteria</taxon>
        <taxon>Enterobacterales</taxon>
        <taxon>Pectobacteriaceae</taxon>
        <taxon>Brenneria</taxon>
    </lineage>
</organism>
<dbReference type="EMBL" id="CP034036">
    <property type="protein sequence ID" value="QCR03579.1"/>
    <property type="molecule type" value="Genomic_DNA"/>
</dbReference>
<evidence type="ECO:0000313" key="5">
    <source>
        <dbReference type="Proteomes" id="UP000303847"/>
    </source>
</evidence>
<evidence type="ECO:0000313" key="4">
    <source>
        <dbReference type="Proteomes" id="UP000295985"/>
    </source>
</evidence>
<accession>A0A2U1UK68</accession>
<dbReference type="Gene3D" id="3.10.180.10">
    <property type="entry name" value="2,3-Dihydroxybiphenyl 1,2-Dioxygenase, domain 1"/>
    <property type="match status" value="1"/>
</dbReference>
<dbReference type="PROSITE" id="PS51819">
    <property type="entry name" value="VOC"/>
    <property type="match status" value="1"/>
</dbReference>
<evidence type="ECO:0000313" key="3">
    <source>
        <dbReference type="EMBL" id="QCR03579.1"/>
    </source>
</evidence>
<dbReference type="InterPro" id="IPR025870">
    <property type="entry name" value="Glyoxalase-like_dom"/>
</dbReference>
<dbReference type="Proteomes" id="UP000295985">
    <property type="component" value="Unassembled WGS sequence"/>
</dbReference>
<dbReference type="PANTHER" id="PTHR40265:SF1">
    <property type="entry name" value="GLYOXALASE-LIKE DOMAIN-CONTAINING PROTEIN"/>
    <property type="match status" value="1"/>
</dbReference>
<reference evidence="3 5" key="2">
    <citation type="submission" date="2018-11" db="EMBL/GenBank/DDBJ databases">
        <title>Genome sequences of Brenneria nigrifluens and Brenneria rubrifaciens.</title>
        <authorList>
            <person name="Poret-Peterson A.T."/>
            <person name="McClean A.E."/>
            <person name="Kluepfel D.A."/>
        </authorList>
    </citation>
    <scope>NUCLEOTIDE SEQUENCE [LARGE SCALE GENOMIC DNA]</scope>
    <source>
        <strain evidence="3 5">ATCC 13028</strain>
    </source>
</reference>
<gene>
    <name evidence="2" type="ORF">DDT54_17555</name>
    <name evidence="3" type="ORF">EH206_04775</name>
</gene>
<reference evidence="2 4" key="1">
    <citation type="submission" date="2018-04" db="EMBL/GenBank/DDBJ databases">
        <title>Brenneria corticis sp.nov.</title>
        <authorList>
            <person name="Li Y."/>
        </authorList>
    </citation>
    <scope>NUCLEOTIDE SEQUENCE [LARGE SCALE GENOMIC DNA]</scope>
    <source>
        <strain evidence="2 4">LMG 2694</strain>
    </source>
</reference>
<evidence type="ECO:0000313" key="2">
    <source>
        <dbReference type="EMBL" id="PWC22053.1"/>
    </source>
</evidence>
<dbReference type="Proteomes" id="UP000303847">
    <property type="component" value="Chromosome"/>
</dbReference>
<dbReference type="InterPro" id="IPR029068">
    <property type="entry name" value="Glyas_Bleomycin-R_OHBP_Dase"/>
</dbReference>
<dbReference type="InterPro" id="IPR037523">
    <property type="entry name" value="VOC_core"/>
</dbReference>